<organism evidence="1 2">
    <name type="scientific">Abeliophyllum distichum</name>
    <dbReference type="NCBI Taxonomy" id="126358"/>
    <lineage>
        <taxon>Eukaryota</taxon>
        <taxon>Viridiplantae</taxon>
        <taxon>Streptophyta</taxon>
        <taxon>Embryophyta</taxon>
        <taxon>Tracheophyta</taxon>
        <taxon>Spermatophyta</taxon>
        <taxon>Magnoliopsida</taxon>
        <taxon>eudicotyledons</taxon>
        <taxon>Gunneridae</taxon>
        <taxon>Pentapetalae</taxon>
        <taxon>asterids</taxon>
        <taxon>lamiids</taxon>
        <taxon>Lamiales</taxon>
        <taxon>Oleaceae</taxon>
        <taxon>Forsythieae</taxon>
        <taxon>Abeliophyllum</taxon>
    </lineage>
</organism>
<gene>
    <name evidence="1" type="ORF">Adt_17972</name>
</gene>
<dbReference type="Proteomes" id="UP001604336">
    <property type="component" value="Unassembled WGS sequence"/>
</dbReference>
<comment type="caution">
    <text evidence="1">The sequence shown here is derived from an EMBL/GenBank/DDBJ whole genome shotgun (WGS) entry which is preliminary data.</text>
</comment>
<protein>
    <submittedName>
        <fullName evidence="1">Nuclease HARBI1</fullName>
    </submittedName>
</protein>
<dbReference type="AlphaFoldDB" id="A0ABD1TI27"/>
<keyword evidence="2" id="KW-1185">Reference proteome</keyword>
<dbReference type="EMBL" id="JBFOLK010000005">
    <property type="protein sequence ID" value="KAL2512372.1"/>
    <property type="molecule type" value="Genomic_DNA"/>
</dbReference>
<name>A0ABD1TI27_9LAMI</name>
<evidence type="ECO:0000313" key="1">
    <source>
        <dbReference type="EMBL" id="KAL2512372.1"/>
    </source>
</evidence>
<accession>A0ABD1TI27</accession>
<proteinExistence type="predicted"/>
<sequence>MNDQFVFESVRIVDSDDNSFDNDDMDKLEQDIRLWLEYCRAIENIVRYYLQRCQYMEKGINNYVVCLSNLLMQFTIASTPFFMQWLSWGKNNKTQTELQQKSHLGTGHVQASIPTSRTNVKAVLPADERLDFIGLKGYPKQNVLAACDFDLFFTFVLLGKTGNIHDN</sequence>
<evidence type="ECO:0000313" key="2">
    <source>
        <dbReference type="Proteomes" id="UP001604336"/>
    </source>
</evidence>
<reference evidence="2" key="1">
    <citation type="submission" date="2024-07" db="EMBL/GenBank/DDBJ databases">
        <title>Two chromosome-level genome assemblies of Korean endemic species Abeliophyllum distichum and Forsythia ovata (Oleaceae).</title>
        <authorList>
            <person name="Jang H."/>
        </authorList>
    </citation>
    <scope>NUCLEOTIDE SEQUENCE [LARGE SCALE GENOMIC DNA]</scope>
</reference>